<dbReference type="SUPFAM" id="SSF46785">
    <property type="entry name" value="Winged helix' DNA-binding domain"/>
    <property type="match status" value="1"/>
</dbReference>
<dbReference type="EMBL" id="CP036532">
    <property type="protein sequence ID" value="QBK31647.1"/>
    <property type="molecule type" value="Genomic_DNA"/>
</dbReference>
<organism evidence="5 6">
    <name type="scientific">Roseitalea porphyridii</name>
    <dbReference type="NCBI Taxonomy" id="1852022"/>
    <lineage>
        <taxon>Bacteria</taxon>
        <taxon>Pseudomonadati</taxon>
        <taxon>Pseudomonadota</taxon>
        <taxon>Alphaproteobacteria</taxon>
        <taxon>Hyphomicrobiales</taxon>
        <taxon>Ahrensiaceae</taxon>
        <taxon>Roseitalea</taxon>
    </lineage>
</organism>
<dbReference type="InterPro" id="IPR019885">
    <property type="entry name" value="Tscrpt_reg_HTH_AsnC-type_CS"/>
</dbReference>
<dbReference type="Pfam" id="PF13412">
    <property type="entry name" value="HTH_24"/>
    <property type="match status" value="1"/>
</dbReference>
<dbReference type="InterPro" id="IPR019888">
    <property type="entry name" value="Tscrpt_reg_AsnC-like"/>
</dbReference>
<gene>
    <name evidence="5" type="ORF">E0E05_14170</name>
</gene>
<dbReference type="AlphaFoldDB" id="A0A4P6V2G0"/>
<dbReference type="GO" id="GO:0006355">
    <property type="term" value="P:regulation of DNA-templated transcription"/>
    <property type="evidence" value="ECO:0007669"/>
    <property type="project" value="UniProtKB-ARBA"/>
</dbReference>
<keyword evidence="6" id="KW-1185">Reference proteome</keyword>
<dbReference type="SMART" id="SM00344">
    <property type="entry name" value="HTH_ASNC"/>
    <property type="match status" value="1"/>
</dbReference>
<evidence type="ECO:0000256" key="1">
    <source>
        <dbReference type="ARBA" id="ARBA00023015"/>
    </source>
</evidence>
<dbReference type="InterPro" id="IPR036388">
    <property type="entry name" value="WH-like_DNA-bd_sf"/>
</dbReference>
<keyword evidence="2" id="KW-0238">DNA-binding</keyword>
<dbReference type="InterPro" id="IPR011991">
    <property type="entry name" value="ArsR-like_HTH"/>
</dbReference>
<evidence type="ECO:0000256" key="3">
    <source>
        <dbReference type="ARBA" id="ARBA00023163"/>
    </source>
</evidence>
<dbReference type="GO" id="GO:0043200">
    <property type="term" value="P:response to amino acid"/>
    <property type="evidence" value="ECO:0007669"/>
    <property type="project" value="TreeGrafter"/>
</dbReference>
<evidence type="ECO:0000313" key="5">
    <source>
        <dbReference type="EMBL" id="QBK31647.1"/>
    </source>
</evidence>
<dbReference type="PANTHER" id="PTHR30154:SF34">
    <property type="entry name" value="TRANSCRIPTIONAL REGULATOR AZLB"/>
    <property type="match status" value="1"/>
</dbReference>
<dbReference type="GO" id="GO:0043565">
    <property type="term" value="F:sequence-specific DNA binding"/>
    <property type="evidence" value="ECO:0007669"/>
    <property type="project" value="InterPro"/>
</dbReference>
<reference evidence="5 6" key="1">
    <citation type="journal article" date="2017" name="Int. J. Syst. Evol. Microbiol.">
        <title>Roseitalea porphyridii gen. nov., sp. nov., isolated from a red alga, and reclassification of Hoeflea suaedae Chung et al. 2013 as Pseudohoeflea suaedae gen. nov., comb. nov.</title>
        <authorList>
            <person name="Hyeon J.W."/>
            <person name="Jeong S.E."/>
            <person name="Baek K."/>
            <person name="Jeon C.O."/>
        </authorList>
    </citation>
    <scope>NUCLEOTIDE SEQUENCE [LARGE SCALE GENOMIC DNA]</scope>
    <source>
        <strain evidence="5 6">MA7-20</strain>
    </source>
</reference>
<dbReference type="PROSITE" id="PS00519">
    <property type="entry name" value="HTH_ASNC_1"/>
    <property type="match status" value="1"/>
</dbReference>
<dbReference type="PROSITE" id="PS50956">
    <property type="entry name" value="HTH_ASNC_2"/>
    <property type="match status" value="1"/>
</dbReference>
<dbReference type="OrthoDB" id="9803143at2"/>
<evidence type="ECO:0000259" key="4">
    <source>
        <dbReference type="PROSITE" id="PS50956"/>
    </source>
</evidence>
<dbReference type="RefSeq" id="WP_131617304.1">
    <property type="nucleotide sequence ID" value="NZ_CP036532.1"/>
</dbReference>
<dbReference type="Pfam" id="PF01037">
    <property type="entry name" value="AsnC_trans_reg"/>
    <property type="match status" value="1"/>
</dbReference>
<proteinExistence type="predicted"/>
<dbReference type="Gene3D" id="1.10.10.10">
    <property type="entry name" value="Winged helix-like DNA-binding domain superfamily/Winged helix DNA-binding domain"/>
    <property type="match status" value="1"/>
</dbReference>
<dbReference type="SUPFAM" id="SSF54909">
    <property type="entry name" value="Dimeric alpha+beta barrel"/>
    <property type="match status" value="1"/>
</dbReference>
<accession>A0A4P6V2G0</accession>
<keyword evidence="1" id="KW-0805">Transcription regulation</keyword>
<dbReference type="Proteomes" id="UP000293719">
    <property type="component" value="Chromosome"/>
</dbReference>
<dbReference type="InterPro" id="IPR011008">
    <property type="entry name" value="Dimeric_a/b-barrel"/>
</dbReference>
<dbReference type="PRINTS" id="PR00033">
    <property type="entry name" value="HTHASNC"/>
</dbReference>
<evidence type="ECO:0000256" key="2">
    <source>
        <dbReference type="ARBA" id="ARBA00023125"/>
    </source>
</evidence>
<dbReference type="CDD" id="cd00090">
    <property type="entry name" value="HTH_ARSR"/>
    <property type="match status" value="1"/>
</dbReference>
<feature type="domain" description="HTH asnC-type" evidence="4">
    <location>
        <begin position="6"/>
        <end position="67"/>
    </location>
</feature>
<dbReference type="KEGG" id="rpod:E0E05_14170"/>
<dbReference type="InterPro" id="IPR036390">
    <property type="entry name" value="WH_DNA-bd_sf"/>
</dbReference>
<name>A0A4P6V2G0_9HYPH</name>
<dbReference type="GeneID" id="90768449"/>
<keyword evidence="3" id="KW-0804">Transcription</keyword>
<dbReference type="Gene3D" id="3.30.70.920">
    <property type="match status" value="1"/>
</dbReference>
<evidence type="ECO:0000313" key="6">
    <source>
        <dbReference type="Proteomes" id="UP000293719"/>
    </source>
</evidence>
<dbReference type="InterPro" id="IPR000485">
    <property type="entry name" value="AsnC-type_HTH_dom"/>
</dbReference>
<dbReference type="PANTHER" id="PTHR30154">
    <property type="entry name" value="LEUCINE-RESPONSIVE REGULATORY PROTEIN"/>
    <property type="match status" value="1"/>
</dbReference>
<dbReference type="GO" id="GO:0005829">
    <property type="term" value="C:cytosol"/>
    <property type="evidence" value="ECO:0007669"/>
    <property type="project" value="TreeGrafter"/>
</dbReference>
<sequence length="167" mass="18488">MATIKLDRRDVQILAILSREGRISKAALAERVALSATPCWERLKRLEQAGLITGYRADVALKKLAPHVEVFVLAELDNHRAEAFQTFERAIDRHDEIVGGWALGGGFDYLLHVIAPDIDAYQRLIDGLLAQGIGLARYFTYIVTKPVKTGSPPPFSALLGEPPDRKD</sequence>
<protein>
    <submittedName>
        <fullName evidence="5">Lrp/AsnC family transcriptional regulator</fullName>
    </submittedName>
</protein>
<dbReference type="InterPro" id="IPR019887">
    <property type="entry name" value="Tscrpt_reg_AsnC/Lrp_C"/>
</dbReference>